<dbReference type="STRING" id="1797582.A2442_00995"/>
<feature type="region of interest" description="Disordered" evidence="1">
    <location>
        <begin position="906"/>
        <end position="935"/>
    </location>
</feature>
<name>A0A1F5EJE3_9BACT</name>
<keyword evidence="2" id="KW-0472">Membrane</keyword>
<feature type="transmembrane region" description="Helical" evidence="2">
    <location>
        <begin position="432"/>
        <end position="452"/>
    </location>
</feature>
<evidence type="ECO:0000313" key="5">
    <source>
        <dbReference type="Proteomes" id="UP000179003"/>
    </source>
</evidence>
<keyword evidence="3" id="KW-0732">Signal</keyword>
<feature type="signal peptide" evidence="3">
    <location>
        <begin position="1"/>
        <end position="23"/>
    </location>
</feature>
<feature type="chain" id="PRO_5009518349" evidence="3">
    <location>
        <begin position="24"/>
        <end position="1506"/>
    </location>
</feature>
<organism evidence="4 5">
    <name type="scientific">Candidatus Campbellbacteria bacterium RIFOXYC2_FULL_35_25</name>
    <dbReference type="NCBI Taxonomy" id="1797582"/>
    <lineage>
        <taxon>Bacteria</taxon>
        <taxon>Candidatus Campbelliibacteriota</taxon>
    </lineage>
</organism>
<keyword evidence="2" id="KW-0812">Transmembrane</keyword>
<sequence>MKKLKLIVAFSIIVLGLTSFASAQVEETPPLNPDSQEFVVVATVNIYSAQIVSQEGNSFKLSFDLSNRVNVQPDVAYAVQLIKNVAGSQVIVDEKIYDESVTLNENQTVHKEIDYNAPSYLSGEFEIWLVAKNKNGLMLALTNPGKAILNGNNQYVEIDQNSCYLTVKGEAGYKKYTSSQGVDITSEETLIAICDATNHADNPITITPQFKTYWRTTFGQEVNTNLENQPTVTLGKKEKKQLSFNLPKAKAPQAYEVVLEFVNDQNQNISNKVTFHYVLRGLSATIQNLRLDKDYYQKGDIAKVSLLWASSADNFPDSRLGETDNGKMLINIAIKNTQNKVCATVQKEMDQASFAVDYELPINVNCQNPNIAVAIQDDKGNILDKKDFTIESQNVPAGQSQLSQFFKYGIILVIIFVIFFLMMIFFKKRKGLSVAIFLLLAGGIFLSSGSLVQADTFTNGEVTYSVSMGGPYTQGDTMEIYGNATANWCSNLYSGDINLSVTANGQTKDILVHQSLWGGTNVYKRVYIPAPMNLDGAPGYGSGKYFEATFTGNGKSILVPYEVRYFQCVFTYGPTGGTLHRGLGGTIAPYKDWFVNFGTPCETETRTCTLSGFTGSAKYKTCTVNPNYCTAPTLNKGILKATPNPCTLVGGNTVCSSTLSWEYNASNLGVLERVYPDLFFVATGKLGGSYVDNNVDSTCGTYYELWDGSTKLIDSIRVKAQNPPPPPVFCPATSLSSCVLPSVSSGSVGTCTSGYSGSCSYSCVNGVWSKNTNTCTAPVPVTASITIDGLKSKTLVVGQSNTKQWSSTGGTSWGATYYLSGTCPGAGTGGVWTPAQNSPGNSVVELAQAQYLGCTATIVYNVANSTSNASSAIDVTIVSATECSDGIDNDGDGLTDYNIVPALRDPGCSATTDPSEKNASGPACDNGLDDDGDGKVDYPTDPGCKSVWDGNETTPDVSFWTTDSPIVAGGSANLRWKIDTTDSMLICTYTGWIGPVATMLGTSYSEVVSPVVTTTYGLKCLNTQGESTPYKTVEVAIVGSTQCNNGVDDDGDGLTDLADPGCSGPGDTSEQNPTVECDDGIDNELFPDGKIDYKSNGTGDPDCTNSLDDHESAYTKPACPFVAGPGDVVVDFLQGASSSGSVYSASEIISRAVPPGNYNVSLMIYDGGLTRSSNIGQFWEKFHVNLRSNNTTIFPPTGLLAQTNPTLLDLLDGVNEASWSGVVNTNFVVPAGVNYVEAFHNAYADPATAQSTAGNSIEPVCVWFDSVPASNTLKICKDSCNSGILFEGDQVAVIGVPINVRACFNADLGCGDSTGDVTSSVTWTSTIVTNDAFDSAMVGPNRVITPKAPGKEKLKATSGVTKESIITVGSIGITQCSDGVDNDSDGNKDYGADSGCTSYLDNDESDGSTQCSDGIDNDFDGKIDYKTDGTGDPDCSNVADNTETPIITECNDGLDNDGDGLIDGLDDSCTDGTPTTENAFCINYSCEKGETPFNCPTDCPINGGEF</sequence>
<dbReference type="Proteomes" id="UP000179003">
    <property type="component" value="Unassembled WGS sequence"/>
</dbReference>
<reference evidence="4 5" key="1">
    <citation type="journal article" date="2016" name="Nat. Commun.">
        <title>Thousands of microbial genomes shed light on interconnected biogeochemical processes in an aquifer system.</title>
        <authorList>
            <person name="Anantharaman K."/>
            <person name="Brown C.T."/>
            <person name="Hug L.A."/>
            <person name="Sharon I."/>
            <person name="Castelle C.J."/>
            <person name="Probst A.J."/>
            <person name="Thomas B.C."/>
            <person name="Singh A."/>
            <person name="Wilkins M.J."/>
            <person name="Karaoz U."/>
            <person name="Brodie E.L."/>
            <person name="Williams K.H."/>
            <person name="Hubbard S.S."/>
            <person name="Banfield J.F."/>
        </authorList>
    </citation>
    <scope>NUCLEOTIDE SEQUENCE [LARGE SCALE GENOMIC DNA]</scope>
</reference>
<evidence type="ECO:0000256" key="3">
    <source>
        <dbReference type="SAM" id="SignalP"/>
    </source>
</evidence>
<proteinExistence type="predicted"/>
<evidence type="ECO:0000313" key="4">
    <source>
        <dbReference type="EMBL" id="OGD67326.1"/>
    </source>
</evidence>
<dbReference type="EMBL" id="MFAE01000006">
    <property type="protein sequence ID" value="OGD67326.1"/>
    <property type="molecule type" value="Genomic_DNA"/>
</dbReference>
<gene>
    <name evidence="4" type="ORF">A2442_00995</name>
</gene>
<protein>
    <submittedName>
        <fullName evidence="4">Uncharacterized protein</fullName>
    </submittedName>
</protein>
<accession>A0A1F5EJE3</accession>
<evidence type="ECO:0000256" key="1">
    <source>
        <dbReference type="SAM" id="MobiDB-lite"/>
    </source>
</evidence>
<evidence type="ECO:0000256" key="2">
    <source>
        <dbReference type="SAM" id="Phobius"/>
    </source>
</evidence>
<comment type="caution">
    <text evidence="4">The sequence shown here is derived from an EMBL/GenBank/DDBJ whole genome shotgun (WGS) entry which is preliminary data.</text>
</comment>
<keyword evidence="2" id="KW-1133">Transmembrane helix</keyword>
<feature type="transmembrane region" description="Helical" evidence="2">
    <location>
        <begin position="405"/>
        <end position="425"/>
    </location>
</feature>